<comment type="caution">
    <text evidence="1">The sequence shown here is derived from an EMBL/GenBank/DDBJ whole genome shotgun (WGS) entry which is preliminary data.</text>
</comment>
<proteinExistence type="predicted"/>
<accession>A0A645G4R3</accession>
<dbReference type="EMBL" id="VSSQ01069026">
    <property type="protein sequence ID" value="MPN21126.1"/>
    <property type="molecule type" value="Genomic_DNA"/>
</dbReference>
<organism evidence="1">
    <name type="scientific">bioreactor metagenome</name>
    <dbReference type="NCBI Taxonomy" id="1076179"/>
    <lineage>
        <taxon>unclassified sequences</taxon>
        <taxon>metagenomes</taxon>
        <taxon>ecological metagenomes</taxon>
    </lineage>
</organism>
<dbReference type="AlphaFoldDB" id="A0A645G4R3"/>
<gene>
    <name evidence="1" type="ORF">SDC9_168505</name>
</gene>
<sequence length="132" mass="14818">MDQNTPRRGGRRYARNAKPTQFAVLECPAQGLRRVFRCVCRALFRSLRRERVPHANAKARGANECGGSARLAQPDEPIRCPAVEQVSCARLLGRFVFVACNLPEQETSGADGCDRRFCKRAERGGRTAIFYF</sequence>
<name>A0A645G4R3_9ZZZZ</name>
<protein>
    <submittedName>
        <fullName evidence="1">Uncharacterized protein</fullName>
    </submittedName>
</protein>
<reference evidence="1" key="1">
    <citation type="submission" date="2019-08" db="EMBL/GenBank/DDBJ databases">
        <authorList>
            <person name="Kucharzyk K."/>
            <person name="Murdoch R.W."/>
            <person name="Higgins S."/>
            <person name="Loffler F."/>
        </authorList>
    </citation>
    <scope>NUCLEOTIDE SEQUENCE</scope>
</reference>
<evidence type="ECO:0000313" key="1">
    <source>
        <dbReference type="EMBL" id="MPN21126.1"/>
    </source>
</evidence>